<dbReference type="Proteomes" id="UP001239213">
    <property type="component" value="Unassembled WGS sequence"/>
</dbReference>
<comment type="caution">
    <text evidence="2">The sequence shown here is derived from an EMBL/GenBank/DDBJ whole genome shotgun (WGS) entry which is preliminary data.</text>
</comment>
<gene>
    <name evidence="2" type="ORF">CCUS01_03359</name>
</gene>
<reference evidence="2" key="1">
    <citation type="submission" date="2016-11" db="EMBL/GenBank/DDBJ databases">
        <title>The genome sequence of Colletotrichum cuscutae.</title>
        <authorList>
            <person name="Baroncelli R."/>
        </authorList>
    </citation>
    <scope>NUCLEOTIDE SEQUENCE</scope>
    <source>
        <strain evidence="2">IMI 304802</strain>
    </source>
</reference>
<proteinExistence type="predicted"/>
<organism evidence="2 3">
    <name type="scientific">Colletotrichum cuscutae</name>
    <dbReference type="NCBI Taxonomy" id="1209917"/>
    <lineage>
        <taxon>Eukaryota</taxon>
        <taxon>Fungi</taxon>
        <taxon>Dikarya</taxon>
        <taxon>Ascomycota</taxon>
        <taxon>Pezizomycotina</taxon>
        <taxon>Sordariomycetes</taxon>
        <taxon>Hypocreomycetidae</taxon>
        <taxon>Glomerellales</taxon>
        <taxon>Glomerellaceae</taxon>
        <taxon>Colletotrichum</taxon>
        <taxon>Colletotrichum acutatum species complex</taxon>
    </lineage>
</organism>
<feature type="region of interest" description="Disordered" evidence="1">
    <location>
        <begin position="67"/>
        <end position="96"/>
    </location>
</feature>
<name>A0AAI9VH42_9PEZI</name>
<accession>A0AAI9VH42</accession>
<feature type="compositionally biased region" description="Polar residues" evidence="1">
    <location>
        <begin position="85"/>
        <end position="96"/>
    </location>
</feature>
<evidence type="ECO:0000313" key="3">
    <source>
        <dbReference type="Proteomes" id="UP001239213"/>
    </source>
</evidence>
<sequence length="230" mass="25475">MVRGLGPIGTFLHITCLDASFVSKVDFDPAKLHHFLAILSFLEEETTQSSREGQRLFSISKFSQMRFATPHKQQTPRSRPADGPSRNSPQLTNVSPLGYNVSSAQCNRLLGRHHPGDLTLGDQPHIPSISNWRCGVISLGFGGKTPTTTPTATADRDDGVKMDKSFRYEHVETWHSMVANEVPGVATEDAQLIKQVERLLACIRSSIVQLYVLLSSLGLFTNIMTDRRTI</sequence>
<dbReference type="AlphaFoldDB" id="A0AAI9VH42"/>
<protein>
    <submittedName>
        <fullName evidence="2">Uncharacterized protein</fullName>
    </submittedName>
</protein>
<keyword evidence="3" id="KW-1185">Reference proteome</keyword>
<evidence type="ECO:0000256" key="1">
    <source>
        <dbReference type="SAM" id="MobiDB-lite"/>
    </source>
</evidence>
<evidence type="ECO:0000313" key="2">
    <source>
        <dbReference type="EMBL" id="KAK1489312.1"/>
    </source>
</evidence>
<dbReference type="EMBL" id="MPDP01000046">
    <property type="protein sequence ID" value="KAK1489312.1"/>
    <property type="molecule type" value="Genomic_DNA"/>
</dbReference>